<keyword evidence="3" id="KW-1185">Reference proteome</keyword>
<proteinExistence type="predicted"/>
<organism evidence="2 3">
    <name type="scientific">Paralvinella palmiformis</name>
    <dbReference type="NCBI Taxonomy" id="53620"/>
    <lineage>
        <taxon>Eukaryota</taxon>
        <taxon>Metazoa</taxon>
        <taxon>Spiralia</taxon>
        <taxon>Lophotrochozoa</taxon>
        <taxon>Annelida</taxon>
        <taxon>Polychaeta</taxon>
        <taxon>Sedentaria</taxon>
        <taxon>Canalipalpata</taxon>
        <taxon>Terebellida</taxon>
        <taxon>Terebelliformia</taxon>
        <taxon>Alvinellidae</taxon>
        <taxon>Paralvinella</taxon>
    </lineage>
</organism>
<accession>A0AAD9MRX5</accession>
<name>A0AAD9MRX5_9ANNE</name>
<dbReference type="EMBL" id="JAODUP010000867">
    <property type="protein sequence ID" value="KAK2143200.1"/>
    <property type="molecule type" value="Genomic_DNA"/>
</dbReference>
<evidence type="ECO:0000313" key="3">
    <source>
        <dbReference type="Proteomes" id="UP001208570"/>
    </source>
</evidence>
<sequence>MLIVGCRDRVRIWYDLVKGVATIAVCVAFTMALFMVVAISRTTVGLMYKGCEKARETYTRNRRLVVTGLTYLTRNILPQS</sequence>
<gene>
    <name evidence="2" type="ORF">LSH36_867g00030</name>
</gene>
<dbReference type="AlphaFoldDB" id="A0AAD9MRX5"/>
<evidence type="ECO:0000313" key="2">
    <source>
        <dbReference type="EMBL" id="KAK2143200.1"/>
    </source>
</evidence>
<protein>
    <submittedName>
        <fullName evidence="2">Uncharacterized protein</fullName>
    </submittedName>
</protein>
<keyword evidence="1" id="KW-0472">Membrane</keyword>
<keyword evidence="1" id="KW-0812">Transmembrane</keyword>
<keyword evidence="1" id="KW-1133">Transmembrane helix</keyword>
<evidence type="ECO:0000256" key="1">
    <source>
        <dbReference type="SAM" id="Phobius"/>
    </source>
</evidence>
<comment type="caution">
    <text evidence="2">The sequence shown here is derived from an EMBL/GenBank/DDBJ whole genome shotgun (WGS) entry which is preliminary data.</text>
</comment>
<dbReference type="Proteomes" id="UP001208570">
    <property type="component" value="Unassembled WGS sequence"/>
</dbReference>
<reference evidence="2" key="1">
    <citation type="journal article" date="2023" name="Mol. Biol. Evol.">
        <title>Third-Generation Sequencing Reveals the Adaptive Role of the Epigenome in Three Deep-Sea Polychaetes.</title>
        <authorList>
            <person name="Perez M."/>
            <person name="Aroh O."/>
            <person name="Sun Y."/>
            <person name="Lan Y."/>
            <person name="Juniper S.K."/>
            <person name="Young C.R."/>
            <person name="Angers B."/>
            <person name="Qian P.Y."/>
        </authorList>
    </citation>
    <scope>NUCLEOTIDE SEQUENCE</scope>
    <source>
        <strain evidence="2">P08H-3</strain>
    </source>
</reference>
<feature type="transmembrane region" description="Helical" evidence="1">
    <location>
        <begin position="20"/>
        <end position="39"/>
    </location>
</feature>